<gene>
    <name evidence="2" type="ORF">NQ314_008076</name>
</gene>
<evidence type="ECO:0000313" key="2">
    <source>
        <dbReference type="EMBL" id="KAJ8950070.1"/>
    </source>
</evidence>
<dbReference type="InterPro" id="IPR021109">
    <property type="entry name" value="Peptidase_aspartic_dom_sf"/>
</dbReference>
<dbReference type="SUPFAM" id="SSF50630">
    <property type="entry name" value="Acid proteases"/>
    <property type="match status" value="1"/>
</dbReference>
<keyword evidence="1" id="KW-0175">Coiled coil</keyword>
<dbReference type="CDD" id="cd00303">
    <property type="entry name" value="retropepsin_like"/>
    <property type="match status" value="1"/>
</dbReference>
<evidence type="ECO:0000256" key="1">
    <source>
        <dbReference type="SAM" id="Coils"/>
    </source>
</evidence>
<organism evidence="2 3">
    <name type="scientific">Rhamnusium bicolor</name>
    <dbReference type="NCBI Taxonomy" id="1586634"/>
    <lineage>
        <taxon>Eukaryota</taxon>
        <taxon>Metazoa</taxon>
        <taxon>Ecdysozoa</taxon>
        <taxon>Arthropoda</taxon>
        <taxon>Hexapoda</taxon>
        <taxon>Insecta</taxon>
        <taxon>Pterygota</taxon>
        <taxon>Neoptera</taxon>
        <taxon>Endopterygota</taxon>
        <taxon>Coleoptera</taxon>
        <taxon>Polyphaga</taxon>
        <taxon>Cucujiformia</taxon>
        <taxon>Chrysomeloidea</taxon>
        <taxon>Cerambycidae</taxon>
        <taxon>Lepturinae</taxon>
        <taxon>Rhagiini</taxon>
        <taxon>Rhamnusium</taxon>
    </lineage>
</organism>
<keyword evidence="3" id="KW-1185">Reference proteome</keyword>
<dbReference type="Proteomes" id="UP001162156">
    <property type="component" value="Unassembled WGS sequence"/>
</dbReference>
<feature type="coiled-coil region" evidence="1">
    <location>
        <begin position="7"/>
        <end position="64"/>
    </location>
</feature>
<dbReference type="Pfam" id="PF03564">
    <property type="entry name" value="DUF1759"/>
    <property type="match status" value="1"/>
</dbReference>
<evidence type="ECO:0000313" key="3">
    <source>
        <dbReference type="Proteomes" id="UP001162156"/>
    </source>
</evidence>
<dbReference type="PANTHER" id="PTHR47331:SF5">
    <property type="entry name" value="RIBONUCLEASE H"/>
    <property type="match status" value="1"/>
</dbReference>
<name>A0AAV8YG77_9CUCU</name>
<dbReference type="AlphaFoldDB" id="A0AAV8YG77"/>
<dbReference type="PANTHER" id="PTHR47331">
    <property type="entry name" value="PHD-TYPE DOMAIN-CONTAINING PROTEIN"/>
    <property type="match status" value="1"/>
</dbReference>
<dbReference type="EMBL" id="JANEYF010002187">
    <property type="protein sequence ID" value="KAJ8950070.1"/>
    <property type="molecule type" value="Genomic_DNA"/>
</dbReference>
<accession>A0AAV8YG77</accession>
<proteinExistence type="predicted"/>
<sequence>MPPKNDAQNLEARLNKLLAKKETYFNKIQLLYDLSKDLKNPIILEKFKIQLNTLDETLELFKQTIENINDVNVDIDPDYRLNYQPLEMIDTLYCHIKEAAKILDNHQVSQNRQTADEPAVARLKKLEVPEFNGDPKRWPMFFETFKSLVHNNSNLNNTTKMHYLAGALKGRALDVCASVVPTPENYVVFWETLVSKYQDDRLLADIYFSQMLDFKTAHQESAACLNNFLEKFDTSVNAIKHLNIPDLLDFFIASLALSKLDSQTRKLFEMSKHSEIPTYKEIIDFVKNQRKALSSLSKNNQISFVKQNNSGNSTYRSKPVPHSFVTNNSGGENKKLYKSLTGNCTICKQLHSVFQCSDFLKLTPRERYSLAKEKKLCLNCLSSIHRIADCKSTNVCSICRFRHHSLLHFDKSCSNTNNNNNNVRENISLDIASSNQSPIDEHINPPNNFCSTSSNQITQNYTTLLSTAVVNIMSVSGEYKTARFLIDTGSQVHFITTKCCQRLKLPYQKYRSTVNGIGGHQNVLGYVNLVLSSRFDSSIQYPIYALVIDKVTDRLPTTKIPVKSLSYLRHIQLADEQFYEPSKIDGIIGASLFLHILGNSKVVGPPNLPMAVQTSLGYIVMGNVPTPTIMEVANSQTFCSIIKPSLEQILHKFWEIEEIPAPPVLNQEDAECENIFITTTTREETGRFTVALPFKEYPPVTIKQLASDEADKFPFASKVVETDLYIDDLVVSVPAVPEAIELYHQLVRLFSAGGFELNNIADCLSRGLTPAPFIEHSAWLSGPHWLKLETDKWPIQHVAENNSLTSEEKITVLPTIVDEYNPLRNLMLRISSWSKLCRITVILDTVLKYEDGCDDMPKMEGTGDENEEVISVKEEIDCGNHLETEQPEFNISNEEIEIKLEQNDFER</sequence>
<reference evidence="2" key="1">
    <citation type="journal article" date="2023" name="Insect Mol. Biol.">
        <title>Genome sequencing provides insights into the evolution of gene families encoding plant cell wall-degrading enzymes in longhorned beetles.</title>
        <authorList>
            <person name="Shin N.R."/>
            <person name="Okamura Y."/>
            <person name="Kirsch R."/>
            <person name="Pauchet Y."/>
        </authorList>
    </citation>
    <scope>NUCLEOTIDE SEQUENCE</scope>
    <source>
        <strain evidence="2">RBIC_L_NR</strain>
    </source>
</reference>
<evidence type="ECO:0008006" key="4">
    <source>
        <dbReference type="Google" id="ProtNLM"/>
    </source>
</evidence>
<protein>
    <recommendedName>
        <fullName evidence="4">Peptidase A2 domain-containing protein</fullName>
    </recommendedName>
</protein>
<dbReference type="Gene3D" id="2.40.70.10">
    <property type="entry name" value="Acid Proteases"/>
    <property type="match status" value="1"/>
</dbReference>
<dbReference type="Pfam" id="PF13650">
    <property type="entry name" value="Asp_protease_2"/>
    <property type="match status" value="1"/>
</dbReference>
<comment type="caution">
    <text evidence="2">The sequence shown here is derived from an EMBL/GenBank/DDBJ whole genome shotgun (WGS) entry which is preliminary data.</text>
</comment>
<dbReference type="InterPro" id="IPR005312">
    <property type="entry name" value="DUF1759"/>
</dbReference>